<protein>
    <submittedName>
        <fullName evidence="1">Uncharacterized protein</fullName>
    </submittedName>
</protein>
<sequence length="204" mass="23597">MCYLQEFFSNYHSENDEVINETNVNKCKEQRKRIWIKSKEFETAKLDINYVDNLKTGTKITTCNSSAGCKVTYCCTAGEYRSNECPAGIYLLFHSESSVVSVYETQNEHSNHAGRNRGLSMVAREMVRQLFEDGIRKPNAIVAAFQNRCLKEPKKLKLKNFLVKLRQEKFGPPTIPVKDFNWCDARMDVAVEQRFPTFLVERTT</sequence>
<proteinExistence type="predicted"/>
<dbReference type="OrthoDB" id="119028at2759"/>
<gene>
    <name evidence="1" type="ORF">AVEN_247713_1</name>
</gene>
<keyword evidence="2" id="KW-1185">Reference proteome</keyword>
<organism evidence="1 2">
    <name type="scientific">Araneus ventricosus</name>
    <name type="common">Orbweaver spider</name>
    <name type="synonym">Epeira ventricosa</name>
    <dbReference type="NCBI Taxonomy" id="182803"/>
    <lineage>
        <taxon>Eukaryota</taxon>
        <taxon>Metazoa</taxon>
        <taxon>Ecdysozoa</taxon>
        <taxon>Arthropoda</taxon>
        <taxon>Chelicerata</taxon>
        <taxon>Arachnida</taxon>
        <taxon>Araneae</taxon>
        <taxon>Araneomorphae</taxon>
        <taxon>Entelegynae</taxon>
        <taxon>Araneoidea</taxon>
        <taxon>Araneidae</taxon>
        <taxon>Araneus</taxon>
    </lineage>
</organism>
<dbReference type="Proteomes" id="UP000499080">
    <property type="component" value="Unassembled WGS sequence"/>
</dbReference>
<evidence type="ECO:0000313" key="1">
    <source>
        <dbReference type="EMBL" id="GBM54102.1"/>
    </source>
</evidence>
<comment type="caution">
    <text evidence="1">The sequence shown here is derived from an EMBL/GenBank/DDBJ whole genome shotgun (WGS) entry which is preliminary data.</text>
</comment>
<evidence type="ECO:0000313" key="2">
    <source>
        <dbReference type="Proteomes" id="UP000499080"/>
    </source>
</evidence>
<dbReference type="AlphaFoldDB" id="A0A4Y2GJT4"/>
<accession>A0A4Y2GJT4</accession>
<reference evidence="1 2" key="1">
    <citation type="journal article" date="2019" name="Sci. Rep.">
        <title>Orb-weaving spider Araneus ventricosus genome elucidates the spidroin gene catalogue.</title>
        <authorList>
            <person name="Kono N."/>
            <person name="Nakamura H."/>
            <person name="Ohtoshi R."/>
            <person name="Moran D.A.P."/>
            <person name="Shinohara A."/>
            <person name="Yoshida Y."/>
            <person name="Fujiwara M."/>
            <person name="Mori M."/>
            <person name="Tomita M."/>
            <person name="Arakawa K."/>
        </authorList>
    </citation>
    <scope>NUCLEOTIDE SEQUENCE [LARGE SCALE GENOMIC DNA]</scope>
</reference>
<name>A0A4Y2GJT4_ARAVE</name>
<dbReference type="EMBL" id="BGPR01001443">
    <property type="protein sequence ID" value="GBM54102.1"/>
    <property type="molecule type" value="Genomic_DNA"/>
</dbReference>